<comment type="caution">
    <text evidence="2">The sequence shown here is derived from an EMBL/GenBank/DDBJ whole genome shotgun (WGS) entry which is preliminary data.</text>
</comment>
<evidence type="ECO:0000313" key="2">
    <source>
        <dbReference type="EMBL" id="PRX48468.1"/>
    </source>
</evidence>
<evidence type="ECO:0000313" key="3">
    <source>
        <dbReference type="Proteomes" id="UP000238362"/>
    </source>
</evidence>
<accession>A0A2T0LWR4</accession>
<protein>
    <submittedName>
        <fullName evidence="2">Uncharacterized protein</fullName>
    </submittedName>
</protein>
<dbReference type="EMBL" id="PVNH01000004">
    <property type="protein sequence ID" value="PRX48468.1"/>
    <property type="molecule type" value="Genomic_DNA"/>
</dbReference>
<dbReference type="Proteomes" id="UP000238362">
    <property type="component" value="Unassembled WGS sequence"/>
</dbReference>
<dbReference type="AlphaFoldDB" id="A0A2T0LWR4"/>
<name>A0A2T0LWR4_9PSEU</name>
<dbReference type="OrthoDB" id="9784880at2"/>
<proteinExistence type="predicted"/>
<gene>
    <name evidence="2" type="ORF">B0I33_104285</name>
</gene>
<feature type="compositionally biased region" description="Basic and acidic residues" evidence="1">
    <location>
        <begin position="60"/>
        <end position="78"/>
    </location>
</feature>
<feature type="region of interest" description="Disordered" evidence="1">
    <location>
        <begin position="34"/>
        <end position="78"/>
    </location>
</feature>
<keyword evidence="3" id="KW-1185">Reference proteome</keyword>
<sequence length="78" mass="8498">MPEPLVVIDGGYAHRDDTAMGPHLSGRLGAKLREAASGSPLKQPADEARKPGSHSWPVTDTKRGQRVQDRRGEALTRR</sequence>
<organism evidence="2 3">
    <name type="scientific">Prauserella shujinwangii</name>
    <dbReference type="NCBI Taxonomy" id="1453103"/>
    <lineage>
        <taxon>Bacteria</taxon>
        <taxon>Bacillati</taxon>
        <taxon>Actinomycetota</taxon>
        <taxon>Actinomycetes</taxon>
        <taxon>Pseudonocardiales</taxon>
        <taxon>Pseudonocardiaceae</taxon>
        <taxon>Prauserella</taxon>
    </lineage>
</organism>
<dbReference type="RefSeq" id="WP_106178551.1">
    <property type="nucleotide sequence ID" value="NZ_PVNH01000004.1"/>
</dbReference>
<reference evidence="2 3" key="1">
    <citation type="submission" date="2018-03" db="EMBL/GenBank/DDBJ databases">
        <title>Genomic Encyclopedia of Type Strains, Phase III (KMG-III): the genomes of soil and plant-associated and newly described type strains.</title>
        <authorList>
            <person name="Whitman W."/>
        </authorList>
    </citation>
    <scope>NUCLEOTIDE SEQUENCE [LARGE SCALE GENOMIC DNA]</scope>
    <source>
        <strain evidence="2 3">CGMCC 4.7125</strain>
    </source>
</reference>
<evidence type="ECO:0000256" key="1">
    <source>
        <dbReference type="SAM" id="MobiDB-lite"/>
    </source>
</evidence>